<gene>
    <name evidence="2" type="ORF">SAMN04487944_1245</name>
</gene>
<organism evidence="2 3">
    <name type="scientific">Gracilibacillus ureilyticus</name>
    <dbReference type="NCBI Taxonomy" id="531814"/>
    <lineage>
        <taxon>Bacteria</taxon>
        <taxon>Bacillati</taxon>
        <taxon>Bacillota</taxon>
        <taxon>Bacilli</taxon>
        <taxon>Bacillales</taxon>
        <taxon>Bacillaceae</taxon>
        <taxon>Gracilibacillus</taxon>
    </lineage>
</organism>
<dbReference type="AlphaFoldDB" id="A0A1H9VIG3"/>
<name>A0A1H9VIG3_9BACI</name>
<dbReference type="STRING" id="531814.SAMN04487944_1245"/>
<feature type="region of interest" description="Disordered" evidence="1">
    <location>
        <begin position="28"/>
        <end position="68"/>
    </location>
</feature>
<protein>
    <submittedName>
        <fullName evidence="2">Uncharacterized protein</fullName>
    </submittedName>
</protein>
<reference evidence="2 3" key="1">
    <citation type="submission" date="2016-10" db="EMBL/GenBank/DDBJ databases">
        <authorList>
            <person name="de Groot N.N."/>
        </authorList>
    </citation>
    <scope>NUCLEOTIDE SEQUENCE [LARGE SCALE GENOMIC DNA]</scope>
    <source>
        <strain evidence="2 3">CGMCC 1.7727</strain>
    </source>
</reference>
<proteinExistence type="predicted"/>
<feature type="compositionally biased region" description="Basic and acidic residues" evidence="1">
    <location>
        <begin position="48"/>
        <end position="68"/>
    </location>
</feature>
<dbReference type="Proteomes" id="UP000199687">
    <property type="component" value="Unassembled WGS sequence"/>
</dbReference>
<sequence length="93" mass="10603">MTSKFSAAYLIFSFLFIMVLLVGCTSEKSEDEPDMEEKPVAQDTLNENAEKKTELSNQEEKPEQESTDVHQIFPVISRKLSPILLGHWLAMEI</sequence>
<accession>A0A1H9VIG3</accession>
<dbReference type="EMBL" id="FOGL01000024">
    <property type="protein sequence ID" value="SES21368.1"/>
    <property type="molecule type" value="Genomic_DNA"/>
</dbReference>
<evidence type="ECO:0000256" key="1">
    <source>
        <dbReference type="SAM" id="MobiDB-lite"/>
    </source>
</evidence>
<dbReference type="PROSITE" id="PS51257">
    <property type="entry name" value="PROKAR_LIPOPROTEIN"/>
    <property type="match status" value="1"/>
</dbReference>
<dbReference type="RefSeq" id="WP_089743802.1">
    <property type="nucleotide sequence ID" value="NZ_FOGL01000024.1"/>
</dbReference>
<keyword evidence="3" id="KW-1185">Reference proteome</keyword>
<evidence type="ECO:0000313" key="3">
    <source>
        <dbReference type="Proteomes" id="UP000199687"/>
    </source>
</evidence>
<evidence type="ECO:0000313" key="2">
    <source>
        <dbReference type="EMBL" id="SES21368.1"/>
    </source>
</evidence>